<dbReference type="InterPro" id="IPR005706">
    <property type="entry name" value="Ribosomal_uS2_bac/mit/plastid"/>
</dbReference>
<dbReference type="Gene3D" id="3.40.50.10490">
    <property type="entry name" value="Glucose-6-phosphate isomerase like protein, domain 1"/>
    <property type="match status" value="1"/>
</dbReference>
<dbReference type="GeneID" id="10358524"/>
<dbReference type="InterPro" id="IPR023591">
    <property type="entry name" value="Ribosomal_uS2_flav_dom_sf"/>
</dbReference>
<name>F1DPM2_COCSC</name>
<dbReference type="Proteomes" id="UP000007264">
    <property type="component" value="Mitochondrion"/>
</dbReference>
<keyword evidence="3" id="KW-0687">Ribonucleoprotein</keyword>
<dbReference type="STRING" id="574566.F1DPM2"/>
<dbReference type="GO" id="GO:0005763">
    <property type="term" value="C:mitochondrial small ribosomal subunit"/>
    <property type="evidence" value="ECO:0007669"/>
    <property type="project" value="TreeGrafter"/>
</dbReference>
<dbReference type="PANTHER" id="PTHR12534:SF0">
    <property type="entry name" value="SMALL RIBOSOMAL SUBUNIT PROTEIN US2M"/>
    <property type="match status" value="1"/>
</dbReference>
<proteinExistence type="inferred from homology"/>
<evidence type="ECO:0000256" key="1">
    <source>
        <dbReference type="ARBA" id="ARBA00006242"/>
    </source>
</evidence>
<sequence>MTRNLTINQKETPSNCLESRFALFWLKRLIQSGGHVGHRPLNLSLSRVRYPAMSNSLIGERGQGAVTNASLTLQQTAKGLYLAASVLRQRGHILVVDTRREISPTNGLIESCKREISSSLSFSGNRWVGGSLTNWGSTSKMISRFAQISSRFEAFLKANRIHSPRYEKTKQAYPGFLMLKGGRLQLRLTRQPDLLFIINPNENRHVIEEARMLKIPVVALVDSNTQLSHVTVPIPVNPNPTLWSNQIVRILIDLATSLSSRPRGLSRSSSPQALSRSARPRA</sequence>
<dbReference type="AlphaFoldDB" id="F1DPM2"/>
<evidence type="ECO:0000256" key="3">
    <source>
        <dbReference type="ARBA" id="ARBA00023274"/>
    </source>
</evidence>
<keyword evidence="2 5" id="KW-0689">Ribosomal protein</keyword>
<dbReference type="KEGG" id="csl:CospCoM_p15"/>
<dbReference type="Pfam" id="PF00318">
    <property type="entry name" value="Ribosomal_S2"/>
    <property type="match status" value="1"/>
</dbReference>
<accession>F1DPM2</accession>
<dbReference type="PROSITE" id="PS00963">
    <property type="entry name" value="RIBOSOMAL_S2_2"/>
    <property type="match status" value="1"/>
</dbReference>
<organism evidence="5 6">
    <name type="scientific">Coccomyxa subellipsoidea (strain C-169)</name>
    <name type="common">Green microalga</name>
    <dbReference type="NCBI Taxonomy" id="574566"/>
    <lineage>
        <taxon>Eukaryota</taxon>
        <taxon>Viridiplantae</taxon>
        <taxon>Chlorophyta</taxon>
        <taxon>core chlorophytes</taxon>
        <taxon>Trebouxiophyceae</taxon>
        <taxon>Trebouxiophyceae incertae sedis</taxon>
        <taxon>Coccomyxaceae</taxon>
        <taxon>Coccomyxa</taxon>
        <taxon>Coccomyxa subellipsoidea</taxon>
    </lineage>
</organism>
<dbReference type="PANTHER" id="PTHR12534">
    <property type="entry name" value="30S RIBOSOMAL PROTEIN S2 PROKARYOTIC AND ORGANELLAR"/>
    <property type="match status" value="1"/>
</dbReference>
<dbReference type="HAMAP" id="MF_00291_B">
    <property type="entry name" value="Ribosomal_uS2_B"/>
    <property type="match status" value="1"/>
</dbReference>
<dbReference type="GO" id="GO:0006412">
    <property type="term" value="P:translation"/>
    <property type="evidence" value="ECO:0007669"/>
    <property type="project" value="InterPro"/>
</dbReference>
<dbReference type="RefSeq" id="YP_004339020.1">
    <property type="nucleotide sequence ID" value="NC_015316.1"/>
</dbReference>
<protein>
    <submittedName>
        <fullName evidence="5">Ribosomal protein S2</fullName>
    </submittedName>
</protein>
<dbReference type="NCBIfam" id="TIGR01011">
    <property type="entry name" value="rpsB_bact"/>
    <property type="match status" value="1"/>
</dbReference>
<comment type="similarity">
    <text evidence="1">Belongs to the universal ribosomal protein uS2 family.</text>
</comment>
<keyword evidence="6" id="KW-1185">Reference proteome</keyword>
<reference evidence="5" key="1">
    <citation type="submission" date="2011-01" db="EMBL/GenBank/DDBJ databases">
        <title>Organelle genomes of Coccomyxa sp. C-169.</title>
        <authorList>
            <person name="Smith D.R."/>
            <person name="Yamada T."/>
            <person name="Grigoriev I.V."/>
            <person name="Van Etten J.L."/>
        </authorList>
    </citation>
    <scope>NUCLEOTIDE SEQUENCE [LARGE SCALE GENOMIC DNA]</scope>
</reference>
<feature type="region of interest" description="Disordered" evidence="4">
    <location>
        <begin position="260"/>
        <end position="282"/>
    </location>
</feature>
<gene>
    <name evidence="5" type="primary">rps2</name>
</gene>
<dbReference type="EMBL" id="HQ874522">
    <property type="protein sequence ID" value="ADY75462.1"/>
    <property type="molecule type" value="Genomic_DNA"/>
</dbReference>
<evidence type="ECO:0000256" key="4">
    <source>
        <dbReference type="SAM" id="MobiDB-lite"/>
    </source>
</evidence>
<dbReference type="InterPro" id="IPR001865">
    <property type="entry name" value="Ribosomal_uS2"/>
</dbReference>
<dbReference type="GO" id="GO:0003735">
    <property type="term" value="F:structural constituent of ribosome"/>
    <property type="evidence" value="ECO:0007669"/>
    <property type="project" value="InterPro"/>
</dbReference>
<geneLocation type="mitochondrion" evidence="5"/>
<evidence type="ECO:0000313" key="6">
    <source>
        <dbReference type="Proteomes" id="UP000007264"/>
    </source>
</evidence>
<evidence type="ECO:0000313" key="5">
    <source>
        <dbReference type="EMBL" id="ADY75462.1"/>
    </source>
</evidence>
<dbReference type="CDD" id="cd01425">
    <property type="entry name" value="RPS2"/>
    <property type="match status" value="1"/>
</dbReference>
<dbReference type="SUPFAM" id="SSF52313">
    <property type="entry name" value="Ribosomal protein S2"/>
    <property type="match status" value="1"/>
</dbReference>
<dbReference type="InterPro" id="IPR018130">
    <property type="entry name" value="Ribosomal_uS2_CS"/>
</dbReference>
<keyword evidence="5" id="KW-0496">Mitochondrion</keyword>
<dbReference type="Gene3D" id="1.10.287.610">
    <property type="entry name" value="Helix hairpin bin"/>
    <property type="match status" value="1"/>
</dbReference>
<evidence type="ECO:0000256" key="2">
    <source>
        <dbReference type="ARBA" id="ARBA00022980"/>
    </source>
</evidence>